<reference evidence="2" key="1">
    <citation type="submission" date="2016-12" db="EMBL/GenBank/DDBJ databases">
        <authorList>
            <person name="Lee J.-H."/>
            <person name="Kim Y.-T."/>
            <person name="Kim J.-H."/>
            <person name="Ryu S.-R."/>
        </authorList>
    </citation>
    <scope>NUCLEOTIDE SEQUENCE [LARGE SCALE GENOMIC DNA]</scope>
</reference>
<evidence type="ECO:0000313" key="1">
    <source>
        <dbReference type="EMBL" id="APZ82024.1"/>
    </source>
</evidence>
<evidence type="ECO:0000313" key="2">
    <source>
        <dbReference type="Proteomes" id="UP000224269"/>
    </source>
</evidence>
<protein>
    <submittedName>
        <fullName evidence="1">Terminase large subunit</fullName>
    </submittedName>
</protein>
<organism evidence="1 2">
    <name type="scientific">Enterococcus phage EFP01</name>
    <dbReference type="NCBI Taxonomy" id="1926594"/>
    <lineage>
        <taxon>Viruses</taxon>
        <taxon>Duplodnaviria</taxon>
        <taxon>Heunggongvirae</taxon>
        <taxon>Uroviricota</taxon>
        <taxon>Caudoviricetes</taxon>
        <taxon>Herelleviridae</taxon>
        <taxon>Brockvirinae</taxon>
        <taxon>Schiekvirus</taxon>
        <taxon>Schiekvirus EFP01</taxon>
    </lineage>
</organism>
<gene>
    <name evidence="1" type="ORF">EFP01_097</name>
</gene>
<proteinExistence type="predicted"/>
<dbReference type="Proteomes" id="UP000224269">
    <property type="component" value="Segment"/>
</dbReference>
<name>A0A288TY83_9CAUD</name>
<sequence>MSIHGVRTNGQVDLIKLFSVGKANPLNPDAIDTDIQSIRLQLAPYEPDIIVADVGDSGDKVAKLIQIYGKDRVFGCVYPSTPKSTGNLVPSWNVQGNKVSADKLMQNKRYISNMKDGVIGFYHKMDSELMLYIEHWGNVVIRDEEDEKSPTGFRQTIGRKGDDHYSQASVYSMLGYEHLMNVFTGADDYGFNSDWISTQLNPTPPDIFTQFT</sequence>
<keyword evidence="2" id="KW-1185">Reference proteome</keyword>
<dbReference type="EMBL" id="KY549443">
    <property type="protein sequence ID" value="APZ82024.1"/>
    <property type="molecule type" value="Genomic_DNA"/>
</dbReference>
<accession>A0A288TY83</accession>